<dbReference type="PANTHER" id="PTHR30040">
    <property type="entry name" value="THIAMINE BIOSYNTHESIS LIPOPROTEIN APBE"/>
    <property type="match status" value="1"/>
</dbReference>
<comment type="caution">
    <text evidence="11">The sequence shown here is derived from an EMBL/GenBank/DDBJ whole genome shotgun (WGS) entry which is preliminary data.</text>
</comment>
<evidence type="ECO:0000256" key="8">
    <source>
        <dbReference type="ARBA" id="ARBA00022842"/>
    </source>
</evidence>
<accession>A0ABU5IFD5</accession>
<comment type="catalytic activity">
    <reaction evidence="10">
        <text>L-threonyl-[protein] + FAD = FMN-L-threonyl-[protein] + AMP + H(+)</text>
        <dbReference type="Rhea" id="RHEA:36847"/>
        <dbReference type="Rhea" id="RHEA-COMP:11060"/>
        <dbReference type="Rhea" id="RHEA-COMP:11061"/>
        <dbReference type="ChEBI" id="CHEBI:15378"/>
        <dbReference type="ChEBI" id="CHEBI:30013"/>
        <dbReference type="ChEBI" id="CHEBI:57692"/>
        <dbReference type="ChEBI" id="CHEBI:74257"/>
        <dbReference type="ChEBI" id="CHEBI:456215"/>
        <dbReference type="EC" id="2.7.1.180"/>
    </reaction>
</comment>
<keyword evidence="8" id="KW-0460">Magnesium</keyword>
<evidence type="ECO:0000256" key="5">
    <source>
        <dbReference type="ARBA" id="ARBA00022679"/>
    </source>
</evidence>
<dbReference type="InterPro" id="IPR024932">
    <property type="entry name" value="ApbE"/>
</dbReference>
<dbReference type="Proteomes" id="UP001293718">
    <property type="component" value="Unassembled WGS sequence"/>
</dbReference>
<proteinExistence type="predicted"/>
<evidence type="ECO:0000256" key="10">
    <source>
        <dbReference type="ARBA" id="ARBA00048540"/>
    </source>
</evidence>
<evidence type="ECO:0000256" key="2">
    <source>
        <dbReference type="ARBA" id="ARBA00011955"/>
    </source>
</evidence>
<evidence type="ECO:0000256" key="3">
    <source>
        <dbReference type="ARBA" id="ARBA00016337"/>
    </source>
</evidence>
<keyword evidence="7" id="KW-0274">FAD</keyword>
<dbReference type="EC" id="2.7.1.180" evidence="2"/>
<keyword evidence="6" id="KW-0479">Metal-binding</keyword>
<reference evidence="11 12" key="1">
    <citation type="submission" date="2023-11" db="EMBL/GenBank/DDBJ databases">
        <title>Draft genome of Azohydromonas lata strain H1 (DSM1123), a polyhydroxyalkanoate producer.</title>
        <authorList>
            <person name="Traversa D."/>
            <person name="D'Addabbo P."/>
            <person name="Pazzani C."/>
            <person name="Manzari C."/>
            <person name="Chiara M."/>
            <person name="Scrascia M."/>
        </authorList>
    </citation>
    <scope>NUCLEOTIDE SEQUENCE [LARGE SCALE GENOMIC DNA]</scope>
    <source>
        <strain evidence="11 12">H1</strain>
    </source>
</reference>
<dbReference type="GO" id="GO:0016740">
    <property type="term" value="F:transferase activity"/>
    <property type="evidence" value="ECO:0007669"/>
    <property type="project" value="UniProtKB-KW"/>
</dbReference>
<gene>
    <name evidence="11" type="ORF">SM757_14790</name>
</gene>
<evidence type="ECO:0000256" key="4">
    <source>
        <dbReference type="ARBA" id="ARBA00022630"/>
    </source>
</evidence>
<evidence type="ECO:0000256" key="7">
    <source>
        <dbReference type="ARBA" id="ARBA00022827"/>
    </source>
</evidence>
<sequence length="251" mass="26062">MSSPGPAPRPWQRRARPLLGTLVDMAADAGAPAPALEAAFAAVAEVQAALSRFDPGSDVARFERLGAGGELRLHPAGSRVLHAAQALHAASGGRFDVALGSGRWRVEGARLLKLDAATRLDLGGIAKGHAVDRAVAALRRAGARAGWVNAGGDLRAFGDVEVPLQLRDERGGGVRPLGFLHEGAFATSHYGPGSRSRLHGGTDNGGFRHVSVAAPRALWADALAKLVALDDIDVAPLLRRLGAQAWVHPSP</sequence>
<evidence type="ECO:0000256" key="9">
    <source>
        <dbReference type="ARBA" id="ARBA00031306"/>
    </source>
</evidence>
<comment type="cofactor">
    <cofactor evidence="1">
        <name>Mg(2+)</name>
        <dbReference type="ChEBI" id="CHEBI:18420"/>
    </cofactor>
</comment>
<keyword evidence="12" id="KW-1185">Reference proteome</keyword>
<keyword evidence="4" id="KW-0285">Flavoprotein</keyword>
<evidence type="ECO:0000313" key="11">
    <source>
        <dbReference type="EMBL" id="MDZ5457843.1"/>
    </source>
</evidence>
<dbReference type="EMBL" id="JAXOJX010000023">
    <property type="protein sequence ID" value="MDZ5457843.1"/>
    <property type="molecule type" value="Genomic_DNA"/>
</dbReference>
<dbReference type="Gene3D" id="3.10.520.10">
    <property type="entry name" value="ApbE-like domains"/>
    <property type="match status" value="2"/>
</dbReference>
<organism evidence="11 12">
    <name type="scientific">Azohydromonas lata</name>
    <dbReference type="NCBI Taxonomy" id="45677"/>
    <lineage>
        <taxon>Bacteria</taxon>
        <taxon>Pseudomonadati</taxon>
        <taxon>Pseudomonadota</taxon>
        <taxon>Betaproteobacteria</taxon>
        <taxon>Burkholderiales</taxon>
        <taxon>Sphaerotilaceae</taxon>
        <taxon>Azohydromonas</taxon>
    </lineage>
</organism>
<evidence type="ECO:0000256" key="6">
    <source>
        <dbReference type="ARBA" id="ARBA00022723"/>
    </source>
</evidence>
<dbReference type="Pfam" id="PF02424">
    <property type="entry name" value="ApbE"/>
    <property type="match status" value="2"/>
</dbReference>
<evidence type="ECO:0000256" key="1">
    <source>
        <dbReference type="ARBA" id="ARBA00001946"/>
    </source>
</evidence>
<keyword evidence="5 11" id="KW-0808">Transferase</keyword>
<dbReference type="RefSeq" id="WP_322466039.1">
    <property type="nucleotide sequence ID" value="NZ_JAXOJX010000023.1"/>
</dbReference>
<protein>
    <recommendedName>
        <fullName evidence="3">FAD:protein FMN transferase</fullName>
        <ecNumber evidence="2">2.7.1.180</ecNumber>
    </recommendedName>
    <alternativeName>
        <fullName evidence="9">Flavin transferase</fullName>
    </alternativeName>
</protein>
<dbReference type="InterPro" id="IPR003374">
    <property type="entry name" value="ApbE-like_sf"/>
</dbReference>
<evidence type="ECO:0000313" key="12">
    <source>
        <dbReference type="Proteomes" id="UP001293718"/>
    </source>
</evidence>
<dbReference type="PANTHER" id="PTHR30040:SF2">
    <property type="entry name" value="FAD:PROTEIN FMN TRANSFERASE"/>
    <property type="match status" value="1"/>
</dbReference>
<dbReference type="SUPFAM" id="SSF143631">
    <property type="entry name" value="ApbE-like"/>
    <property type="match status" value="1"/>
</dbReference>
<name>A0ABU5IFD5_9BURK</name>